<comment type="caution">
    <text evidence="1">The sequence shown here is derived from an EMBL/GenBank/DDBJ whole genome shotgun (WGS) entry which is preliminary data.</text>
</comment>
<dbReference type="EMBL" id="DYDO01000001">
    <property type="protein sequence ID" value="DBA33021.1"/>
    <property type="molecule type" value="Genomic_DNA"/>
</dbReference>
<organism evidence="1 2">
    <name type="scientific">Pyxicephalus adspersus</name>
    <name type="common">African bullfrog</name>
    <dbReference type="NCBI Taxonomy" id="30357"/>
    <lineage>
        <taxon>Eukaryota</taxon>
        <taxon>Metazoa</taxon>
        <taxon>Chordata</taxon>
        <taxon>Craniata</taxon>
        <taxon>Vertebrata</taxon>
        <taxon>Euteleostomi</taxon>
        <taxon>Amphibia</taxon>
        <taxon>Batrachia</taxon>
        <taxon>Anura</taxon>
        <taxon>Neobatrachia</taxon>
        <taxon>Ranoidea</taxon>
        <taxon>Pyxicephalidae</taxon>
        <taxon>Pyxicephalinae</taxon>
        <taxon>Pyxicephalus</taxon>
    </lineage>
</organism>
<evidence type="ECO:0000313" key="1">
    <source>
        <dbReference type="EMBL" id="DBA33021.1"/>
    </source>
</evidence>
<keyword evidence="2" id="KW-1185">Reference proteome</keyword>
<protein>
    <submittedName>
        <fullName evidence="1">Uncharacterized protein</fullName>
    </submittedName>
</protein>
<proteinExistence type="predicted"/>
<gene>
    <name evidence="1" type="ORF">GDO54_000758</name>
</gene>
<accession>A0AAV3B5W0</accession>
<sequence>MAWIGTNQRTEGIFIICMYPYIRHAVHILTFGKFLRLRFIVPMFLHQLKCIPFQALTTVKPTSSRAFIVSQLYYLSLTTILATV</sequence>
<dbReference type="Proteomes" id="UP001181693">
    <property type="component" value="Unassembled WGS sequence"/>
</dbReference>
<dbReference type="AlphaFoldDB" id="A0AAV3B5W0"/>
<reference evidence="1" key="1">
    <citation type="thesis" date="2020" institute="ProQuest LLC" country="789 East Eisenhower Parkway, Ann Arbor, MI, USA">
        <title>Comparative Genomics and Chromosome Evolution.</title>
        <authorList>
            <person name="Mudd A.B."/>
        </authorList>
    </citation>
    <scope>NUCLEOTIDE SEQUENCE</scope>
    <source>
        <strain evidence="1">1538</strain>
        <tissue evidence="1">Blood</tissue>
    </source>
</reference>
<name>A0AAV3B5W0_PYXAD</name>
<evidence type="ECO:0000313" key="2">
    <source>
        <dbReference type="Proteomes" id="UP001181693"/>
    </source>
</evidence>